<dbReference type="Proteomes" id="UP001175271">
    <property type="component" value="Unassembled WGS sequence"/>
</dbReference>
<protein>
    <submittedName>
        <fullName evidence="1">Uncharacterized protein</fullName>
    </submittedName>
</protein>
<sequence>MYSSNYYNYNNYSPRYNNGYGNYNYYNNYNPYRNYYNNGYGNYNYYNRNYNAYGAYSNYNRNYNYNPIPPAAPATTGYNYNPNPLNFNVPGLKFARGGGYVDSAVGRLWLFCDGISGCGHGRGNYYNYNNYSPRYNNGYGNYNYYNNYNPYRNYYNNGYGNYNYYNRNYNAYGAYSNYNRNYNYNPIPPAAPATTGYNYNPNPLNFNVPGLKFARGGGYVDSAVGRLWLFCDGISGCGHGRG</sequence>
<proteinExistence type="predicted"/>
<reference evidence="1" key="1">
    <citation type="submission" date="2023-06" db="EMBL/GenBank/DDBJ databases">
        <title>Genomic analysis of the entomopathogenic nematode Steinernema hermaphroditum.</title>
        <authorList>
            <person name="Schwarz E.M."/>
            <person name="Heppert J.K."/>
            <person name="Baniya A."/>
            <person name="Schwartz H.T."/>
            <person name="Tan C.-H."/>
            <person name="Antoshechkin I."/>
            <person name="Sternberg P.W."/>
            <person name="Goodrich-Blair H."/>
            <person name="Dillman A.R."/>
        </authorList>
    </citation>
    <scope>NUCLEOTIDE SEQUENCE</scope>
    <source>
        <strain evidence="1">PS9179</strain>
        <tissue evidence="1">Whole animal</tissue>
    </source>
</reference>
<dbReference type="AlphaFoldDB" id="A0AA39M4J0"/>
<gene>
    <name evidence="1" type="ORF">QR680_014699</name>
</gene>
<name>A0AA39M4J0_9BILA</name>
<keyword evidence="2" id="KW-1185">Reference proteome</keyword>
<evidence type="ECO:0000313" key="2">
    <source>
        <dbReference type="Proteomes" id="UP001175271"/>
    </source>
</evidence>
<accession>A0AA39M4J0</accession>
<organism evidence="1 2">
    <name type="scientific">Steinernema hermaphroditum</name>
    <dbReference type="NCBI Taxonomy" id="289476"/>
    <lineage>
        <taxon>Eukaryota</taxon>
        <taxon>Metazoa</taxon>
        <taxon>Ecdysozoa</taxon>
        <taxon>Nematoda</taxon>
        <taxon>Chromadorea</taxon>
        <taxon>Rhabditida</taxon>
        <taxon>Tylenchina</taxon>
        <taxon>Panagrolaimomorpha</taxon>
        <taxon>Strongyloidoidea</taxon>
        <taxon>Steinernematidae</taxon>
        <taxon>Steinernema</taxon>
    </lineage>
</organism>
<evidence type="ECO:0000313" key="1">
    <source>
        <dbReference type="EMBL" id="KAK0420468.1"/>
    </source>
</evidence>
<comment type="caution">
    <text evidence="1">The sequence shown here is derived from an EMBL/GenBank/DDBJ whole genome shotgun (WGS) entry which is preliminary data.</text>
</comment>
<dbReference type="EMBL" id="JAUCMV010000002">
    <property type="protein sequence ID" value="KAK0420468.1"/>
    <property type="molecule type" value="Genomic_DNA"/>
</dbReference>